<evidence type="ECO:0000256" key="1">
    <source>
        <dbReference type="SAM" id="SignalP"/>
    </source>
</evidence>
<dbReference type="RefSeq" id="WP_136576920.1">
    <property type="nucleotide sequence ID" value="NZ_STFF01000002.1"/>
</dbReference>
<accession>A0A4V4H1E0</accession>
<proteinExistence type="predicted"/>
<evidence type="ECO:0008006" key="4">
    <source>
        <dbReference type="Google" id="ProtNLM"/>
    </source>
</evidence>
<dbReference type="OrthoDB" id="6057441at2"/>
<keyword evidence="1" id="KW-0732">Signal</keyword>
<feature type="signal peptide" evidence="1">
    <location>
        <begin position="1"/>
        <end position="35"/>
    </location>
</feature>
<evidence type="ECO:0000313" key="3">
    <source>
        <dbReference type="Proteomes" id="UP000306918"/>
    </source>
</evidence>
<evidence type="ECO:0000313" key="2">
    <source>
        <dbReference type="EMBL" id="THU40166.1"/>
    </source>
</evidence>
<organism evidence="2 3">
    <name type="scientific">Niastella caeni</name>
    <dbReference type="NCBI Taxonomy" id="2569763"/>
    <lineage>
        <taxon>Bacteria</taxon>
        <taxon>Pseudomonadati</taxon>
        <taxon>Bacteroidota</taxon>
        <taxon>Chitinophagia</taxon>
        <taxon>Chitinophagales</taxon>
        <taxon>Chitinophagaceae</taxon>
        <taxon>Niastella</taxon>
    </lineage>
</organism>
<dbReference type="AlphaFoldDB" id="A0A4V4H1E0"/>
<reference evidence="2 3" key="1">
    <citation type="submission" date="2019-04" db="EMBL/GenBank/DDBJ databases">
        <title>Niastella caeni sp. nov., isolated from activated sludge.</title>
        <authorList>
            <person name="Sheng M."/>
        </authorList>
    </citation>
    <scope>NUCLEOTIDE SEQUENCE [LARGE SCALE GENOMIC DNA]</scope>
    <source>
        <strain evidence="2 3">HX-2-15</strain>
    </source>
</reference>
<comment type="caution">
    <text evidence="2">The sequence shown here is derived from an EMBL/GenBank/DDBJ whole genome shotgun (WGS) entry which is preliminary data.</text>
</comment>
<dbReference type="EMBL" id="STFF01000002">
    <property type="protein sequence ID" value="THU40166.1"/>
    <property type="molecule type" value="Genomic_DNA"/>
</dbReference>
<sequence>MVIIKLSSINIFSKKMKVCYILTLPVLLQAAAALAQPDTINAVNNKLLTGNLKEGTTVYLVYTTDSTFARTSTGDIWERTTTFNTTNNQPTVEFGWKWYHNDTLQRKITNICNRQTLAPLFHKGVFKTGTIAYDFKDSFMVPSDTVQNNAAIKRTKVPLPIPVISWEQDLETYPLLPIKKVGQIFDIAFYDPNEKEPSYHRYEVIGKEYLPLNSDTKIKCWLLKIQYQPGSWAIFWLTEKSKELVKMKEYFKGRYWFKVKLY</sequence>
<feature type="chain" id="PRO_5020718380" description="DUF3108 domain-containing protein" evidence="1">
    <location>
        <begin position="36"/>
        <end position="262"/>
    </location>
</feature>
<protein>
    <recommendedName>
        <fullName evidence="4">DUF3108 domain-containing protein</fullName>
    </recommendedName>
</protein>
<dbReference type="Proteomes" id="UP000306918">
    <property type="component" value="Unassembled WGS sequence"/>
</dbReference>
<keyword evidence="3" id="KW-1185">Reference proteome</keyword>
<gene>
    <name evidence="2" type="ORF">FAM09_09820</name>
</gene>
<name>A0A4V4H1E0_9BACT</name>